<evidence type="ECO:0000259" key="9">
    <source>
        <dbReference type="Pfam" id="PF00266"/>
    </source>
</evidence>
<dbReference type="SUPFAM" id="SSF53383">
    <property type="entry name" value="PLP-dependent transferases"/>
    <property type="match status" value="1"/>
</dbReference>
<comment type="caution">
    <text evidence="11">The sequence shown here is derived from an EMBL/GenBank/DDBJ whole genome shotgun (WGS) entry which is preliminary data.</text>
</comment>
<dbReference type="GO" id="GO:0006534">
    <property type="term" value="P:cysteine metabolic process"/>
    <property type="evidence" value="ECO:0007669"/>
    <property type="project" value="UniProtKB-UniRule"/>
</dbReference>
<comment type="catalytic activity">
    <reaction evidence="6 8">
        <text>(sulfur carrier)-H + L-cysteine = (sulfur carrier)-SH + L-alanine</text>
        <dbReference type="Rhea" id="RHEA:43892"/>
        <dbReference type="Rhea" id="RHEA-COMP:14737"/>
        <dbReference type="Rhea" id="RHEA-COMP:14739"/>
        <dbReference type="ChEBI" id="CHEBI:29917"/>
        <dbReference type="ChEBI" id="CHEBI:35235"/>
        <dbReference type="ChEBI" id="CHEBI:57972"/>
        <dbReference type="ChEBI" id="CHEBI:64428"/>
        <dbReference type="EC" id="2.8.1.7"/>
    </reaction>
</comment>
<dbReference type="InterPro" id="IPR016454">
    <property type="entry name" value="Cysteine_dSase"/>
</dbReference>
<evidence type="ECO:0000256" key="4">
    <source>
        <dbReference type="ARBA" id="ARBA00022679"/>
    </source>
</evidence>
<dbReference type="InterPro" id="IPR010970">
    <property type="entry name" value="Cys_dSase_SufS"/>
</dbReference>
<accession>A0A6N4A657</accession>
<evidence type="ECO:0000256" key="8">
    <source>
        <dbReference type="RuleBase" id="RU004506"/>
    </source>
</evidence>
<dbReference type="EMBL" id="WERV01000002">
    <property type="protein sequence ID" value="MDV7714648.1"/>
    <property type="molecule type" value="Genomic_DNA"/>
</dbReference>
<dbReference type="Proteomes" id="UP000181728">
    <property type="component" value="Unassembled WGS sequence"/>
</dbReference>
<dbReference type="InterPro" id="IPR000192">
    <property type="entry name" value="Aminotrans_V_dom"/>
</dbReference>
<organism evidence="11 12">
    <name type="scientific">Oenococcus oeni</name>
    <name type="common">Leuconostoc oenos</name>
    <dbReference type="NCBI Taxonomy" id="1247"/>
    <lineage>
        <taxon>Bacteria</taxon>
        <taxon>Bacillati</taxon>
        <taxon>Bacillota</taxon>
        <taxon>Bacilli</taxon>
        <taxon>Lactobacillales</taxon>
        <taxon>Lactobacillaceae</taxon>
        <taxon>Oenococcus</taxon>
    </lineage>
</organism>
<dbReference type="CDD" id="cd06453">
    <property type="entry name" value="SufS_like"/>
    <property type="match status" value="1"/>
</dbReference>
<evidence type="ECO:0000256" key="7">
    <source>
        <dbReference type="RuleBase" id="RU004504"/>
    </source>
</evidence>
<dbReference type="InterPro" id="IPR015422">
    <property type="entry name" value="PyrdxlP-dep_Trfase_small"/>
</dbReference>
<dbReference type="GO" id="GO:0030170">
    <property type="term" value="F:pyridoxal phosphate binding"/>
    <property type="evidence" value="ECO:0007669"/>
    <property type="project" value="UniProtKB-UniRule"/>
</dbReference>
<proteinExistence type="inferred from homology"/>
<dbReference type="EC" id="2.8.1.7" evidence="3 8"/>
<sequence length="417" mass="46384">MSKNQFRDDFPILNNVKMNDEPLAYLDNAATSQKPQLVIDRISRYYSYENANIHRATHALALKATDDYEQVRDQVRHFINAKSRDEIIFTRSTTESLNWVAQRWGEAKLKPGDEIVLSILEHHSNLVPWQQVAKKTGARLRFLDFNQEGVIDLNAAKKTINAKTKIVSITQVSNVLGSIQPVKELAIMAHQVNAIMIVDAAQSVPHFKIDVQNLDCDFLAFSAHKMLGPTGVGVLYGKSELLEKIDPEFFGGEMIEEVSKNEASFKSGALRFEAGTQNIAGVIAFGAALTYLQKVGFDKIAAQDRSLMEAAISALQNRSQVKIYGSADPANHTGIISFNVGEIHPHDVSTVFDLDGVAIRAGHHCAEPLMNRLGVSATCRASFYFYNNLDDVERFLIALKDTEDFFNRHPSKESSNG</sequence>
<dbReference type="InterPro" id="IPR015421">
    <property type="entry name" value="PyrdxlP-dep_Trfase_major"/>
</dbReference>
<dbReference type="Gene3D" id="3.90.1150.10">
    <property type="entry name" value="Aspartate Aminotransferase, domain 1"/>
    <property type="match status" value="1"/>
</dbReference>
<comment type="similarity">
    <text evidence="2 8">Belongs to the class-V pyridoxal-phosphate-dependent aminotransferase family. Csd subfamily.</text>
</comment>
<dbReference type="Proteomes" id="UP001281024">
    <property type="component" value="Unassembled WGS sequence"/>
</dbReference>
<dbReference type="RefSeq" id="WP_071419905.1">
    <property type="nucleotide sequence ID" value="NZ_MLLI01000136.1"/>
</dbReference>
<reference evidence="11 12" key="1">
    <citation type="journal article" date="2016" name="BMC Genomics">
        <title>Consensus pan-genome assembly of the specialised wine bacterium Oenococcus oeni.</title>
        <authorList>
            <person name="Sternes P.R."/>
            <person name="Borneman A.R."/>
        </authorList>
    </citation>
    <scope>NUCLEOTIDE SEQUENCE [LARGE SCALE GENOMIC DNA]</scope>
    <source>
        <strain evidence="11 12">AWRIB661</strain>
    </source>
</reference>
<dbReference type="PANTHER" id="PTHR43586">
    <property type="entry name" value="CYSTEINE DESULFURASE"/>
    <property type="match status" value="1"/>
</dbReference>
<dbReference type="PANTHER" id="PTHR43586:SF8">
    <property type="entry name" value="CYSTEINE DESULFURASE 1, CHLOROPLASTIC"/>
    <property type="match status" value="1"/>
</dbReference>
<evidence type="ECO:0000256" key="1">
    <source>
        <dbReference type="ARBA" id="ARBA00001933"/>
    </source>
</evidence>
<evidence type="ECO:0000256" key="6">
    <source>
        <dbReference type="ARBA" id="ARBA00050776"/>
    </source>
</evidence>
<evidence type="ECO:0000313" key="12">
    <source>
        <dbReference type="Proteomes" id="UP000181728"/>
    </source>
</evidence>
<feature type="domain" description="Aminotransferase class V" evidence="9">
    <location>
        <begin position="25"/>
        <end position="395"/>
    </location>
</feature>
<dbReference type="Gene3D" id="3.40.640.10">
    <property type="entry name" value="Type I PLP-dependent aspartate aminotransferase-like (Major domain)"/>
    <property type="match status" value="1"/>
</dbReference>
<keyword evidence="4 8" id="KW-0808">Transferase</keyword>
<protein>
    <recommendedName>
        <fullName evidence="3 8">Cysteine desulfurase</fullName>
        <ecNumber evidence="3 8">2.8.1.7</ecNumber>
    </recommendedName>
</protein>
<gene>
    <name evidence="10" type="primary">sufS</name>
    <name evidence="11" type="ORF">ATX59_05395</name>
    <name evidence="10" type="ORF">GA838_02470</name>
</gene>
<dbReference type="InterPro" id="IPR020578">
    <property type="entry name" value="Aminotrans_V_PyrdxlP_BS"/>
</dbReference>
<name>A0A6N4A657_OENOE</name>
<dbReference type="GO" id="GO:0031071">
    <property type="term" value="F:cysteine desulfurase activity"/>
    <property type="evidence" value="ECO:0007669"/>
    <property type="project" value="UniProtKB-UniRule"/>
</dbReference>
<dbReference type="AlphaFoldDB" id="A0A6N4A657"/>
<keyword evidence="5 8" id="KW-0663">Pyridoxal phosphate</keyword>
<dbReference type="InterPro" id="IPR015424">
    <property type="entry name" value="PyrdxlP-dep_Trfase"/>
</dbReference>
<evidence type="ECO:0000256" key="3">
    <source>
        <dbReference type="ARBA" id="ARBA00012239"/>
    </source>
</evidence>
<dbReference type="NCBIfam" id="TIGR01979">
    <property type="entry name" value="sufS"/>
    <property type="match status" value="1"/>
</dbReference>
<reference evidence="10" key="2">
    <citation type="submission" date="2019-10" db="EMBL/GenBank/DDBJ databases">
        <title>Malate fermentation in French cider.</title>
        <authorList>
            <person name="Cousin F.J."/>
            <person name="Medina Fernandez S."/>
            <person name="Misery B."/>
            <person name="Laplace J.-M."/>
            <person name="Cretenet M."/>
        </authorList>
    </citation>
    <scope>NUCLEOTIDE SEQUENCE</scope>
    <source>
        <strain evidence="10">UCMA15129</strain>
    </source>
</reference>
<dbReference type="PROSITE" id="PS00595">
    <property type="entry name" value="AA_TRANSFER_CLASS_5"/>
    <property type="match status" value="1"/>
</dbReference>
<dbReference type="PIRSF" id="PIRSF005572">
    <property type="entry name" value="NifS"/>
    <property type="match status" value="1"/>
</dbReference>
<dbReference type="EMBL" id="MLOK01000039">
    <property type="protein sequence ID" value="OIM21212.1"/>
    <property type="molecule type" value="Genomic_DNA"/>
</dbReference>
<evidence type="ECO:0000256" key="2">
    <source>
        <dbReference type="ARBA" id="ARBA00010447"/>
    </source>
</evidence>
<evidence type="ECO:0000313" key="11">
    <source>
        <dbReference type="EMBL" id="OIM21212.1"/>
    </source>
</evidence>
<dbReference type="Pfam" id="PF00266">
    <property type="entry name" value="Aminotran_5"/>
    <property type="match status" value="1"/>
</dbReference>
<comment type="function">
    <text evidence="8">Catalyzes the removal of elemental sulfur and selenium atoms from L-cysteine, L-cystine, L-selenocysteine, and L-selenocystine to produce L-alanine.</text>
</comment>
<comment type="cofactor">
    <cofactor evidence="1 7">
        <name>pyridoxal 5'-phosphate</name>
        <dbReference type="ChEBI" id="CHEBI:597326"/>
    </cofactor>
</comment>
<evidence type="ECO:0000313" key="10">
    <source>
        <dbReference type="EMBL" id="MDV7714648.1"/>
    </source>
</evidence>
<evidence type="ECO:0000256" key="5">
    <source>
        <dbReference type="ARBA" id="ARBA00022898"/>
    </source>
</evidence>